<dbReference type="RefSeq" id="WP_067858455.1">
    <property type="nucleotide sequence ID" value="NZ_CP011502.1"/>
</dbReference>
<dbReference type="InterPro" id="IPR004360">
    <property type="entry name" value="Glyas_Fos-R_dOase_dom"/>
</dbReference>
<gene>
    <name evidence="3" type="ORF">AERYTH_10930</name>
</gene>
<dbReference type="GO" id="GO:0046491">
    <property type="term" value="P:L-methylmalonyl-CoA metabolic process"/>
    <property type="evidence" value="ECO:0007669"/>
    <property type="project" value="TreeGrafter"/>
</dbReference>
<dbReference type="SUPFAM" id="SSF54593">
    <property type="entry name" value="Glyoxalase/Bleomycin resistance protein/Dihydroxybiphenyl dioxygenase"/>
    <property type="match status" value="1"/>
</dbReference>
<proteinExistence type="predicted"/>
<sequence length="145" mass="15698">MSSLPRLDHVNLTVADLPRTVTFFTSLGLELAERMTIEGEFLDTVVGLHDARTETVWLRPPGGGGALEVSRYDRPGHVLTVPAPPHAVGLRAVCLEITDLRATVARLDDEGYALVGDVGEHEGTWLMAYVRGPEGIIVSLTERIG</sequence>
<accession>A0A0U4CRE7</accession>
<dbReference type="PROSITE" id="PS51819">
    <property type="entry name" value="VOC"/>
    <property type="match status" value="1"/>
</dbReference>
<dbReference type="STRING" id="2041.AERYTH_10930"/>
<dbReference type="InterPro" id="IPR051785">
    <property type="entry name" value="MMCE/EMCE_epimerase"/>
</dbReference>
<evidence type="ECO:0000256" key="1">
    <source>
        <dbReference type="ARBA" id="ARBA00022723"/>
    </source>
</evidence>
<dbReference type="Gene3D" id="3.10.180.10">
    <property type="entry name" value="2,3-Dihydroxybiphenyl 1,2-Dioxygenase, domain 1"/>
    <property type="match status" value="1"/>
</dbReference>
<protein>
    <submittedName>
        <fullName evidence="3">Glyoxalase</fullName>
    </submittedName>
</protein>
<dbReference type="InterPro" id="IPR037523">
    <property type="entry name" value="VOC_core"/>
</dbReference>
<dbReference type="Pfam" id="PF00903">
    <property type="entry name" value="Glyoxalase"/>
    <property type="match status" value="1"/>
</dbReference>
<dbReference type="PANTHER" id="PTHR43048">
    <property type="entry name" value="METHYLMALONYL-COA EPIMERASE"/>
    <property type="match status" value="1"/>
</dbReference>
<dbReference type="OrthoDB" id="7187210at2"/>
<keyword evidence="1" id="KW-0479">Metal-binding</keyword>
<evidence type="ECO:0000313" key="4">
    <source>
        <dbReference type="Proteomes" id="UP000067689"/>
    </source>
</evidence>
<name>A0A0U4CRE7_9ACTN</name>
<evidence type="ECO:0000259" key="2">
    <source>
        <dbReference type="PROSITE" id="PS51819"/>
    </source>
</evidence>
<keyword evidence="4" id="KW-1185">Reference proteome</keyword>
<feature type="domain" description="VOC" evidence="2">
    <location>
        <begin position="6"/>
        <end position="143"/>
    </location>
</feature>
<organism evidence="3 4">
    <name type="scientific">Aeromicrobium erythreum</name>
    <dbReference type="NCBI Taxonomy" id="2041"/>
    <lineage>
        <taxon>Bacteria</taxon>
        <taxon>Bacillati</taxon>
        <taxon>Actinomycetota</taxon>
        <taxon>Actinomycetes</taxon>
        <taxon>Propionibacteriales</taxon>
        <taxon>Nocardioidaceae</taxon>
        <taxon>Aeromicrobium</taxon>
    </lineage>
</organism>
<dbReference type="Proteomes" id="UP000067689">
    <property type="component" value="Chromosome"/>
</dbReference>
<dbReference type="KEGG" id="aer:AERYTH_10930"/>
<dbReference type="PANTHER" id="PTHR43048:SF5">
    <property type="entry name" value="BLR5325 PROTEIN"/>
    <property type="match status" value="1"/>
</dbReference>
<reference evidence="3 4" key="1">
    <citation type="journal article" date="1991" name="Int. J. Syst. Bacteriol.">
        <title>Description of the erythromycin-producing bacterium Arthrobacter sp. strain NRRL B-3381 as Aeromicrobium erythreum gen. nov., sp. nov.</title>
        <authorList>
            <person name="Miller E.S."/>
            <person name="Woese C.R."/>
            <person name="Brenner S."/>
        </authorList>
    </citation>
    <scope>NUCLEOTIDE SEQUENCE [LARGE SCALE GENOMIC DNA]</scope>
    <source>
        <strain evidence="3 4">AR18</strain>
    </source>
</reference>
<dbReference type="InterPro" id="IPR029068">
    <property type="entry name" value="Glyas_Bleomycin-R_OHBP_Dase"/>
</dbReference>
<dbReference type="EMBL" id="CP011502">
    <property type="protein sequence ID" value="ALX05180.1"/>
    <property type="molecule type" value="Genomic_DNA"/>
</dbReference>
<dbReference type="PATRIC" id="fig|2041.4.peg.2286"/>
<dbReference type="GO" id="GO:0004493">
    <property type="term" value="F:methylmalonyl-CoA epimerase activity"/>
    <property type="evidence" value="ECO:0007669"/>
    <property type="project" value="TreeGrafter"/>
</dbReference>
<dbReference type="GO" id="GO:0046872">
    <property type="term" value="F:metal ion binding"/>
    <property type="evidence" value="ECO:0007669"/>
    <property type="project" value="UniProtKB-KW"/>
</dbReference>
<evidence type="ECO:0000313" key="3">
    <source>
        <dbReference type="EMBL" id="ALX05180.1"/>
    </source>
</evidence>
<dbReference type="AlphaFoldDB" id="A0A0U4CRE7"/>